<gene>
    <name evidence="11" type="ORF">SAMN05444695_102195</name>
</gene>
<keyword evidence="12" id="KW-1185">Reference proteome</keyword>
<dbReference type="RefSeq" id="WP_072737721.1">
    <property type="nucleotide sequence ID" value="NZ_CP048813.1"/>
</dbReference>
<dbReference type="Pfam" id="PF03793">
    <property type="entry name" value="PASTA"/>
    <property type="match status" value="4"/>
</dbReference>
<evidence type="ECO:0000256" key="7">
    <source>
        <dbReference type="ARBA" id="ARBA00047899"/>
    </source>
</evidence>
<evidence type="ECO:0000256" key="1">
    <source>
        <dbReference type="ARBA" id="ARBA00012513"/>
    </source>
</evidence>
<evidence type="ECO:0000256" key="5">
    <source>
        <dbReference type="ARBA" id="ARBA00022777"/>
    </source>
</evidence>
<dbReference type="GO" id="GO:0005524">
    <property type="term" value="F:ATP binding"/>
    <property type="evidence" value="ECO:0007669"/>
    <property type="project" value="UniProtKB-KW"/>
</dbReference>
<dbReference type="SUPFAM" id="SSF56112">
    <property type="entry name" value="Protein kinase-like (PK-like)"/>
    <property type="match status" value="1"/>
</dbReference>
<dbReference type="SMART" id="SM00220">
    <property type="entry name" value="S_TKc"/>
    <property type="match status" value="1"/>
</dbReference>
<comment type="catalytic activity">
    <reaction evidence="8">
        <text>L-seryl-[protein] + ATP = O-phospho-L-seryl-[protein] + ADP + H(+)</text>
        <dbReference type="Rhea" id="RHEA:17989"/>
        <dbReference type="Rhea" id="RHEA-COMP:9863"/>
        <dbReference type="Rhea" id="RHEA-COMP:11604"/>
        <dbReference type="ChEBI" id="CHEBI:15378"/>
        <dbReference type="ChEBI" id="CHEBI:29999"/>
        <dbReference type="ChEBI" id="CHEBI:30616"/>
        <dbReference type="ChEBI" id="CHEBI:83421"/>
        <dbReference type="ChEBI" id="CHEBI:456216"/>
        <dbReference type="EC" id="2.7.11.1"/>
    </reaction>
</comment>
<dbReference type="InterPro" id="IPR011009">
    <property type="entry name" value="Kinase-like_dom_sf"/>
</dbReference>
<reference evidence="11 12" key="1">
    <citation type="submission" date="2016-10" db="EMBL/GenBank/DDBJ databases">
        <authorList>
            <person name="de Groot N.N."/>
        </authorList>
    </citation>
    <scope>NUCLEOTIDE SEQUENCE [LARGE SCALE GENOMIC DNA]</scope>
    <source>
        <strain evidence="11 12">DSM 44892</strain>
    </source>
</reference>
<dbReference type="Pfam" id="PF00069">
    <property type="entry name" value="Pkinase"/>
    <property type="match status" value="1"/>
</dbReference>
<evidence type="ECO:0000313" key="12">
    <source>
        <dbReference type="Proteomes" id="UP000183263"/>
    </source>
</evidence>
<feature type="domain" description="Protein kinase" evidence="9">
    <location>
        <begin position="10"/>
        <end position="273"/>
    </location>
</feature>
<dbReference type="EC" id="2.7.11.1" evidence="1"/>
<dbReference type="CDD" id="cd06577">
    <property type="entry name" value="PASTA_pknB"/>
    <property type="match status" value="4"/>
</dbReference>
<dbReference type="Gene3D" id="1.10.510.10">
    <property type="entry name" value="Transferase(Phosphotransferase) domain 1"/>
    <property type="match status" value="1"/>
</dbReference>
<feature type="domain" description="PASTA" evidence="10">
    <location>
        <begin position="544"/>
        <end position="611"/>
    </location>
</feature>
<evidence type="ECO:0000256" key="8">
    <source>
        <dbReference type="ARBA" id="ARBA00048679"/>
    </source>
</evidence>
<dbReference type="GO" id="GO:0045717">
    <property type="term" value="P:negative regulation of fatty acid biosynthetic process"/>
    <property type="evidence" value="ECO:0007669"/>
    <property type="project" value="UniProtKB-ARBA"/>
</dbReference>
<dbReference type="AlphaFoldDB" id="A0A1G8D3Z0"/>
<accession>A0A1G8D3Z0</accession>
<evidence type="ECO:0000256" key="2">
    <source>
        <dbReference type="ARBA" id="ARBA00022527"/>
    </source>
</evidence>
<organism evidence="11 12">
    <name type="scientific">Rhodococcus triatomae</name>
    <dbReference type="NCBI Taxonomy" id="300028"/>
    <lineage>
        <taxon>Bacteria</taxon>
        <taxon>Bacillati</taxon>
        <taxon>Actinomycetota</taxon>
        <taxon>Actinomycetes</taxon>
        <taxon>Mycobacteriales</taxon>
        <taxon>Nocardiaceae</taxon>
        <taxon>Rhodococcus</taxon>
    </lineage>
</organism>
<dbReference type="InterPro" id="IPR000719">
    <property type="entry name" value="Prot_kinase_dom"/>
</dbReference>
<dbReference type="EMBL" id="FNDN01000002">
    <property type="protein sequence ID" value="SDH52456.1"/>
    <property type="molecule type" value="Genomic_DNA"/>
</dbReference>
<dbReference type="PANTHER" id="PTHR43289:SF34">
    <property type="entry name" value="SERINE_THREONINE-PROTEIN KINASE YBDM-RELATED"/>
    <property type="match status" value="1"/>
</dbReference>
<keyword evidence="6" id="KW-0067">ATP-binding</keyword>
<dbReference type="GO" id="GO:0004674">
    <property type="term" value="F:protein serine/threonine kinase activity"/>
    <property type="evidence" value="ECO:0007669"/>
    <property type="project" value="UniProtKB-KW"/>
</dbReference>
<sequence>MIGELLDRRYRVDAPIARGGMSTVYRGIDTRLDRPVAIKVMDAQYAADPAFVARFEFEARSVARLKHPALVAVYDQGHDLDHAFLVMELVEGGTLRELLRERGPMPPHAVNAVVAPVLDALAVAHRAGLVHRDVKPENILISESGEVKIADFGLVRAAAAASTTSHSVILGTAAYLSPEQVTTGVAEARSDVYSAGILMFELLTGHTPFRGDTSLSVAYQRVNQDVPRPGSFIAGVPLEFDELVAEATHREPTHRFDDAGAMAAALRATATALDLPDYRVPAPRRPVPPAAVPSIGGDGATTNLAASTQVVTAPPRPHDEHPQPTPHHTRVVTALTPRPPEWGGGPPEPPYDDPHDGPDDGDSGGPPRGRFGYTDFEAERRKSRRSMALWLLVVVTLALAVGLGGWWMGSGRFTAVPSLDGLDPPGAVAAVEAAGLQGEIRGEYSDSAAVDTVLGTDPPPGARISRDGTVAVLVSLGRPSVPTLPSGGDRSQVEQGLRERTLEPAEGGEVFSARIPVGGVAALDPAPGTTVPVGSRVELVFSKGAPPVEIPDVTGLPEDEARAALDAVGITVTQVRTEFDPEVAAGRASATAPEIGSTVDAGTGVTLVVSDAVRVPSMLGRSVGSAREELTRLGLDVQIRQVAETDRSLVVSQSPGGGDLVRPGTTITLVSVP</sequence>
<dbReference type="Gene3D" id="3.30.200.20">
    <property type="entry name" value="Phosphorylase Kinase, domain 1"/>
    <property type="match status" value="1"/>
</dbReference>
<protein>
    <recommendedName>
        <fullName evidence="1">non-specific serine/threonine protein kinase</fullName>
        <ecNumber evidence="1">2.7.11.1</ecNumber>
    </recommendedName>
</protein>
<dbReference type="Gene3D" id="3.30.10.20">
    <property type="match status" value="4"/>
</dbReference>
<dbReference type="InterPro" id="IPR008271">
    <property type="entry name" value="Ser/Thr_kinase_AS"/>
</dbReference>
<proteinExistence type="predicted"/>
<keyword evidence="5 11" id="KW-0418">Kinase</keyword>
<keyword evidence="4" id="KW-0547">Nucleotide-binding</keyword>
<dbReference type="FunFam" id="1.10.510.10:FF:000021">
    <property type="entry name" value="Serine/threonine protein kinase"/>
    <property type="match status" value="1"/>
</dbReference>
<evidence type="ECO:0000313" key="11">
    <source>
        <dbReference type="EMBL" id="SDH52456.1"/>
    </source>
</evidence>
<dbReference type="Proteomes" id="UP000183263">
    <property type="component" value="Unassembled WGS sequence"/>
</dbReference>
<comment type="catalytic activity">
    <reaction evidence="7">
        <text>L-threonyl-[protein] + ATP = O-phospho-L-threonyl-[protein] + ADP + H(+)</text>
        <dbReference type="Rhea" id="RHEA:46608"/>
        <dbReference type="Rhea" id="RHEA-COMP:11060"/>
        <dbReference type="Rhea" id="RHEA-COMP:11605"/>
        <dbReference type="ChEBI" id="CHEBI:15378"/>
        <dbReference type="ChEBI" id="CHEBI:30013"/>
        <dbReference type="ChEBI" id="CHEBI:30616"/>
        <dbReference type="ChEBI" id="CHEBI:61977"/>
        <dbReference type="ChEBI" id="CHEBI:456216"/>
        <dbReference type="EC" id="2.7.11.1"/>
    </reaction>
</comment>
<name>A0A1G8D3Z0_9NOCA</name>
<dbReference type="PROSITE" id="PS50011">
    <property type="entry name" value="PROTEIN_KINASE_DOM"/>
    <property type="match status" value="1"/>
</dbReference>
<dbReference type="OrthoDB" id="9762169at2"/>
<dbReference type="CDD" id="cd14014">
    <property type="entry name" value="STKc_PknB_like"/>
    <property type="match status" value="1"/>
</dbReference>
<dbReference type="PROSITE" id="PS00108">
    <property type="entry name" value="PROTEIN_KINASE_ST"/>
    <property type="match status" value="1"/>
</dbReference>
<dbReference type="SMART" id="SM00740">
    <property type="entry name" value="PASTA"/>
    <property type="match status" value="3"/>
</dbReference>
<dbReference type="FunFam" id="3.30.200.20:FF:000035">
    <property type="entry name" value="Serine/threonine protein kinase Stk1"/>
    <property type="match status" value="1"/>
</dbReference>
<evidence type="ECO:0000256" key="6">
    <source>
        <dbReference type="ARBA" id="ARBA00022840"/>
    </source>
</evidence>
<keyword evidence="3" id="KW-0808">Transferase</keyword>
<dbReference type="PROSITE" id="PS51178">
    <property type="entry name" value="PASTA"/>
    <property type="match status" value="3"/>
</dbReference>
<feature type="domain" description="PASTA" evidence="10">
    <location>
        <begin position="612"/>
        <end position="673"/>
    </location>
</feature>
<evidence type="ECO:0000256" key="4">
    <source>
        <dbReference type="ARBA" id="ARBA00022741"/>
    </source>
</evidence>
<evidence type="ECO:0000256" key="3">
    <source>
        <dbReference type="ARBA" id="ARBA00022679"/>
    </source>
</evidence>
<dbReference type="InterPro" id="IPR005543">
    <property type="entry name" value="PASTA_dom"/>
</dbReference>
<dbReference type="PANTHER" id="PTHR43289">
    <property type="entry name" value="MITOGEN-ACTIVATED PROTEIN KINASE KINASE KINASE 20-RELATED"/>
    <property type="match status" value="1"/>
</dbReference>
<evidence type="ECO:0000259" key="10">
    <source>
        <dbReference type="PROSITE" id="PS51178"/>
    </source>
</evidence>
<evidence type="ECO:0000259" key="9">
    <source>
        <dbReference type="PROSITE" id="PS50011"/>
    </source>
</evidence>
<feature type="domain" description="PASTA" evidence="10">
    <location>
        <begin position="409"/>
        <end position="476"/>
    </location>
</feature>
<keyword evidence="2 11" id="KW-0723">Serine/threonine-protein kinase</keyword>